<protein>
    <submittedName>
        <fullName evidence="1">Uncharacterized protein</fullName>
    </submittedName>
</protein>
<dbReference type="Proteomes" id="UP000307956">
    <property type="component" value="Unassembled WGS sequence"/>
</dbReference>
<name>A0A4S4ACM3_9RHOO</name>
<reference evidence="1 2" key="1">
    <citation type="submission" date="2019-04" db="EMBL/GenBank/DDBJ databases">
        <title>Azoarcus rhizosphaerae sp. nov. isolated from rhizosphere of Ficus religiosa.</title>
        <authorList>
            <person name="Lin S.-Y."/>
            <person name="Hameed A."/>
            <person name="Hsu Y.-H."/>
            <person name="Young C.-C."/>
        </authorList>
    </citation>
    <scope>NUCLEOTIDE SEQUENCE [LARGE SCALE GENOMIC DNA]</scope>
    <source>
        <strain evidence="1 2">CC-YHH848</strain>
    </source>
</reference>
<gene>
    <name evidence="1" type="ORF">E6O51_20250</name>
</gene>
<evidence type="ECO:0000313" key="2">
    <source>
        <dbReference type="Proteomes" id="UP000307956"/>
    </source>
</evidence>
<organism evidence="1 2">
    <name type="scientific">Pseudothauera rhizosphaerae</name>
    <dbReference type="NCBI Taxonomy" id="2565932"/>
    <lineage>
        <taxon>Bacteria</taxon>
        <taxon>Pseudomonadati</taxon>
        <taxon>Pseudomonadota</taxon>
        <taxon>Betaproteobacteria</taxon>
        <taxon>Rhodocyclales</taxon>
        <taxon>Zoogloeaceae</taxon>
        <taxon>Pseudothauera</taxon>
    </lineage>
</organism>
<evidence type="ECO:0000313" key="1">
    <source>
        <dbReference type="EMBL" id="THF55920.1"/>
    </source>
</evidence>
<dbReference type="AlphaFoldDB" id="A0A4S4ACM3"/>
<comment type="caution">
    <text evidence="1">The sequence shown here is derived from an EMBL/GenBank/DDBJ whole genome shotgun (WGS) entry which is preliminary data.</text>
</comment>
<accession>A0A4S4ACM3</accession>
<keyword evidence="2" id="KW-1185">Reference proteome</keyword>
<sequence length="121" mass="12742">MSYDDPNFQIRRERYAGEAGGSATTEYGKFRSFQKIRLKAVHAVVTVAGTATTHKLDILHGTTSIGAIALSTSTAGVKSSSTTLDRSVGSLEAISVKSGADATGKADVIYEYEVLPDAVQT</sequence>
<dbReference type="EMBL" id="SSOD01000022">
    <property type="protein sequence ID" value="THF55920.1"/>
    <property type="molecule type" value="Genomic_DNA"/>
</dbReference>
<dbReference type="RefSeq" id="WP_136386836.1">
    <property type="nucleotide sequence ID" value="NZ_SSOD01000022.1"/>
</dbReference>
<proteinExistence type="predicted"/>